<dbReference type="PROSITE" id="PS51257">
    <property type="entry name" value="PROKAR_LIPOPROTEIN"/>
    <property type="match status" value="1"/>
</dbReference>
<dbReference type="OrthoDB" id="6169270at2"/>
<evidence type="ECO:0000313" key="1">
    <source>
        <dbReference type="EMBL" id="SDM16390.1"/>
    </source>
</evidence>
<dbReference type="PANTHER" id="PTHR38013">
    <property type="entry name" value="GLYCOPROTEIN/POLYSACCHARIDE METABOLISM"/>
    <property type="match status" value="1"/>
</dbReference>
<dbReference type="STRING" id="119000.SAMN05661010_03526"/>
<organism evidence="1 2">
    <name type="scientific">Modicisalibacter muralis</name>
    <dbReference type="NCBI Taxonomy" id="119000"/>
    <lineage>
        <taxon>Bacteria</taxon>
        <taxon>Pseudomonadati</taxon>
        <taxon>Pseudomonadota</taxon>
        <taxon>Gammaproteobacteria</taxon>
        <taxon>Oceanospirillales</taxon>
        <taxon>Halomonadaceae</taxon>
        <taxon>Modicisalibacter</taxon>
    </lineage>
</organism>
<evidence type="ECO:0000313" key="2">
    <source>
        <dbReference type="Proteomes" id="UP000198654"/>
    </source>
</evidence>
<dbReference type="AlphaFoldDB" id="A0A1G9QZU7"/>
<accession>A0A1G9QZU7</accession>
<dbReference type="Proteomes" id="UP000198654">
    <property type="component" value="Unassembled WGS sequence"/>
</dbReference>
<keyword evidence="2" id="KW-1185">Reference proteome</keyword>
<dbReference type="RefSeq" id="WP_089730585.1">
    <property type="nucleotide sequence ID" value="NZ_FNGI01000013.1"/>
</dbReference>
<name>A0A1G9QZU7_9GAMM</name>
<proteinExistence type="predicted"/>
<dbReference type="EMBL" id="FNGI01000013">
    <property type="protein sequence ID" value="SDM16390.1"/>
    <property type="molecule type" value="Genomic_DNA"/>
</dbReference>
<dbReference type="PANTHER" id="PTHR38013:SF1">
    <property type="entry name" value="GLYCOPROTEIN_POLYSACCHARIDE METABOLISM"/>
    <property type="match status" value="1"/>
</dbReference>
<sequence>MSPRHHSRSRFLAFALLALVSIGLSACMSGPRLVSLDATVVPAEPLDLPPGAQLTVRLEDVSRADAGAEIIAESTYTRLGQGPIPVVLRYTAGAIDAGHRYALRAQIRVAGELTHASNRHVAVLIGDAPDDGVVIPIEGVRR</sequence>
<dbReference type="Pfam" id="PF09619">
    <property type="entry name" value="YscW"/>
    <property type="match status" value="1"/>
</dbReference>
<protein>
    <submittedName>
        <fullName evidence="1">Putative lipoprotein</fullName>
    </submittedName>
</protein>
<reference evidence="1 2" key="1">
    <citation type="submission" date="2016-10" db="EMBL/GenBank/DDBJ databases">
        <authorList>
            <person name="de Groot N.N."/>
        </authorList>
    </citation>
    <scope>NUCLEOTIDE SEQUENCE [LARGE SCALE GENOMIC DNA]</scope>
    <source>
        <strain evidence="1 2">DSM 14789</strain>
    </source>
</reference>
<dbReference type="InterPro" id="IPR039366">
    <property type="entry name" value="Pilotin"/>
</dbReference>
<gene>
    <name evidence="1" type="ORF">SAMN05661010_03526</name>
</gene>
<keyword evidence="1" id="KW-0449">Lipoprotein</keyword>
<dbReference type="InterPro" id="IPR053196">
    <property type="entry name" value="Lipoprotein_YbaY-like"/>
</dbReference>